<dbReference type="Gene3D" id="3.40.50.300">
    <property type="entry name" value="P-loop containing nucleotide triphosphate hydrolases"/>
    <property type="match status" value="2"/>
</dbReference>
<dbReference type="SMART" id="SM00487">
    <property type="entry name" value="DEXDc"/>
    <property type="match status" value="1"/>
</dbReference>
<dbReference type="SUPFAM" id="SSF52540">
    <property type="entry name" value="P-loop containing nucleoside triphosphate hydrolases"/>
    <property type="match status" value="1"/>
</dbReference>
<dbReference type="Proteomes" id="UP000399805">
    <property type="component" value="Unassembled WGS sequence"/>
</dbReference>
<dbReference type="EMBL" id="CABVGP010000002">
    <property type="protein sequence ID" value="VVJ19618.1"/>
    <property type="molecule type" value="Genomic_DNA"/>
</dbReference>
<protein>
    <recommendedName>
        <fullName evidence="1">Helicase ATP-binding domain-containing protein</fullName>
    </recommendedName>
</protein>
<feature type="domain" description="Helicase ATP-binding" evidence="1">
    <location>
        <begin position="34"/>
        <end position="299"/>
    </location>
</feature>
<dbReference type="AlphaFoldDB" id="A0A6I8LSV0"/>
<dbReference type="GO" id="GO:0004386">
    <property type="term" value="F:helicase activity"/>
    <property type="evidence" value="ECO:0007669"/>
    <property type="project" value="InterPro"/>
</dbReference>
<dbReference type="InterPro" id="IPR006555">
    <property type="entry name" value="ATP-dep_Helicase_C"/>
</dbReference>
<dbReference type="InterPro" id="IPR014001">
    <property type="entry name" value="Helicase_ATP-bd"/>
</dbReference>
<dbReference type="Pfam" id="PF04851">
    <property type="entry name" value="ResIII"/>
    <property type="match status" value="1"/>
</dbReference>
<dbReference type="GO" id="GO:0016818">
    <property type="term" value="F:hydrolase activity, acting on acid anhydrides, in phosphorus-containing anhydrides"/>
    <property type="evidence" value="ECO:0007669"/>
    <property type="project" value="InterPro"/>
</dbReference>
<dbReference type="GO" id="GO:0003677">
    <property type="term" value="F:DNA binding"/>
    <property type="evidence" value="ECO:0007669"/>
    <property type="project" value="InterPro"/>
</dbReference>
<evidence type="ECO:0000313" key="3">
    <source>
        <dbReference type="Proteomes" id="UP000399805"/>
    </source>
</evidence>
<dbReference type="InterPro" id="IPR027417">
    <property type="entry name" value="P-loop_NTPase"/>
</dbReference>
<reference evidence="2 3" key="1">
    <citation type="submission" date="2019-09" db="EMBL/GenBank/DDBJ databases">
        <authorList>
            <person name="Leyn A S."/>
        </authorList>
    </citation>
    <scope>NUCLEOTIDE SEQUENCE [LARGE SCALE GENOMIC DNA]</scope>
    <source>
        <strain evidence="2">AA231_1</strain>
    </source>
</reference>
<evidence type="ECO:0000259" key="1">
    <source>
        <dbReference type="PROSITE" id="PS51192"/>
    </source>
</evidence>
<keyword evidence="3" id="KW-1185">Reference proteome</keyword>
<accession>A0A6I8LSV0</accession>
<dbReference type="GO" id="GO:0006139">
    <property type="term" value="P:nucleobase-containing compound metabolic process"/>
    <property type="evidence" value="ECO:0007669"/>
    <property type="project" value="InterPro"/>
</dbReference>
<dbReference type="InterPro" id="IPR006935">
    <property type="entry name" value="Helicase/UvrB_N"/>
</dbReference>
<dbReference type="GO" id="GO:0005524">
    <property type="term" value="F:ATP binding"/>
    <property type="evidence" value="ECO:0007669"/>
    <property type="project" value="InterPro"/>
</dbReference>
<organism evidence="2 3">
    <name type="scientific">Amycolatopsis camponoti</name>
    <dbReference type="NCBI Taxonomy" id="2606593"/>
    <lineage>
        <taxon>Bacteria</taxon>
        <taxon>Bacillati</taxon>
        <taxon>Actinomycetota</taxon>
        <taxon>Actinomycetes</taxon>
        <taxon>Pseudonocardiales</taxon>
        <taxon>Pseudonocardiaceae</taxon>
        <taxon>Amycolatopsis</taxon>
    </lineage>
</organism>
<dbReference type="SMART" id="SM00491">
    <property type="entry name" value="HELICc2"/>
    <property type="match status" value="1"/>
</dbReference>
<dbReference type="PROSITE" id="PS51192">
    <property type="entry name" value="HELICASE_ATP_BIND_1"/>
    <property type="match status" value="1"/>
</dbReference>
<dbReference type="Pfam" id="PF13307">
    <property type="entry name" value="Helicase_C_2"/>
    <property type="match status" value="1"/>
</dbReference>
<evidence type="ECO:0000313" key="2">
    <source>
        <dbReference type="EMBL" id="VVJ19618.1"/>
    </source>
</evidence>
<proteinExistence type="predicted"/>
<name>A0A6I8LSV0_9PSEU</name>
<dbReference type="RefSeq" id="WP_155544844.1">
    <property type="nucleotide sequence ID" value="NZ_CABVGP010000002.1"/>
</dbReference>
<gene>
    <name evidence="2" type="ORF">AA23TX_04639</name>
</gene>
<sequence length="866" mass="96064">MPGDIDYVRLLRELSSATFNVLRPAQRAALERYAADHSAKPDLAIELPTGAGKSLIALLICEAWRREGKTVAVLTGNKTLARQMEHEGQQLGVPVVRFEGAGDTIPLPDRRLYRRAQAIAVMNYWVMFNQNPVVDSADLLVVDDAHLAEGALDSLYSVEIDRHAQPALFQALVRDLAQAFPDYATFQDALTDTSSRTGTELLSFLDQSAFVDRFRAIVDSAAELQTDIDLRYRWGRVRERLHEVNIYCSTRSLWLRPYIYPLQDNPRYADPEQRLYLSATIGDPSDLARRLGTKPIVTLPIDAGQAAETYGRRLLVLNPDDAADVPVRLANVIAAALRIQPKSVWLCASKQDAEGYRNTIVPWLGTMNLPAGPAWLLSSLGDEIEQFKAAPAGHLFVGGRFDGMDFSADQCRLVVLATQPRAINPQEEFAADYLRDAGFMMQRLNQRIVQALGRCNRAADDFGVYILADRRFGAHFGQESRRRGLPANVQAEIDLAENDTLLDDNALVARVTAFLNRDFQDFDRDLTQAAAALPQVVNDVGRDDSIAEVTGWLELHSRQDYRSAEESFRQRQEACSTLGMRELGAFAQWCEAKAAFLEGRRGDTSAAVRSLDILQHAIARGGVSSWFNRLRSSLLRHQQQAPAARPVNPDDFRVVVVQSFDDRLEQLGIGPRFEKWRARLTAGLTSRSHDQYAEALQILGTLLGFSATRPSYGAATDCRWRGVFGNHREVVTWEAKIEHQDSSAVDAHAVGQAHNQASRAWTELNSQGYAIRGVIVTHLEQLDPAGAASIGVIKVVRQDAVTALWTRVNELLGVYASTWSAEVPEARLAAAESVSAYLPATGWLIRALDATAIFADGETLLREWPR</sequence>